<dbReference type="EMBL" id="BAAAMR010000044">
    <property type="protein sequence ID" value="GAA2146696.1"/>
    <property type="molecule type" value="Genomic_DNA"/>
</dbReference>
<keyword evidence="3" id="KW-1185">Reference proteome</keyword>
<evidence type="ECO:0000259" key="1">
    <source>
        <dbReference type="Pfam" id="PF01636"/>
    </source>
</evidence>
<dbReference type="Pfam" id="PF01636">
    <property type="entry name" value="APH"/>
    <property type="match status" value="1"/>
</dbReference>
<dbReference type="PANTHER" id="PTHR21310">
    <property type="entry name" value="AMINOGLYCOSIDE PHOSPHOTRANSFERASE-RELATED-RELATED"/>
    <property type="match status" value="1"/>
</dbReference>
<dbReference type="Gene3D" id="3.30.200.20">
    <property type="entry name" value="Phosphorylase Kinase, domain 1"/>
    <property type="match status" value="1"/>
</dbReference>
<feature type="domain" description="Aminoglycoside phosphotransferase" evidence="1">
    <location>
        <begin position="32"/>
        <end position="263"/>
    </location>
</feature>
<dbReference type="PANTHER" id="PTHR21310:SF40">
    <property type="entry name" value="AMINOGLYCOSIDE PHOSPHOTRANSFERASE DOMAIN-CONTAINING PROTEIN-RELATED"/>
    <property type="match status" value="1"/>
</dbReference>
<protein>
    <submittedName>
        <fullName evidence="2">Phosphotransferase family protein</fullName>
    </submittedName>
</protein>
<gene>
    <name evidence="2" type="ORF">GCM10009727_48220</name>
</gene>
<dbReference type="Gene3D" id="3.90.1200.10">
    <property type="match status" value="1"/>
</dbReference>
<dbReference type="SUPFAM" id="SSF56112">
    <property type="entry name" value="Protein kinase-like (PK-like)"/>
    <property type="match status" value="1"/>
</dbReference>
<sequence>MTGVRSLEEQVPPALARWLADALPEAVPPFEFTRIAGGFSMLTWRFDDQAGHGWVLRHRPPGTHRGRAHDTAREARAIAALANTPVPVPRLRAVGTDDDPLGLSCHVTDFVPGLVLADADEAGARVTPEALTAASRGVVAALAALHTVDPDAVGLGDLGPRTGYLHRQFRRWSGVVDDLPFRDGTGVVELFQETRDRLLRRMPPDRAGGVVHGDYRLGNAITGDDGTIRAILDWELVTLGDPLADVGMMAAFWDPPAEAMLGTRMPTAARGAIPVDEALDHYSRLSGTGLDGIEFYQAFACWRLAATGLRSWTRYESGAMGEDYDTSKFVTAAMAWLDYANQMPTGTKGRA</sequence>
<proteinExistence type="predicted"/>
<dbReference type="InterPro" id="IPR011009">
    <property type="entry name" value="Kinase-like_dom_sf"/>
</dbReference>
<reference evidence="2 3" key="1">
    <citation type="journal article" date="2019" name="Int. J. Syst. Evol. Microbiol.">
        <title>The Global Catalogue of Microorganisms (GCM) 10K type strain sequencing project: providing services to taxonomists for standard genome sequencing and annotation.</title>
        <authorList>
            <consortium name="The Broad Institute Genomics Platform"/>
            <consortium name="The Broad Institute Genome Sequencing Center for Infectious Disease"/>
            <person name="Wu L."/>
            <person name="Ma J."/>
        </authorList>
    </citation>
    <scope>NUCLEOTIDE SEQUENCE [LARGE SCALE GENOMIC DNA]</scope>
    <source>
        <strain evidence="2 3">JCM 13850</strain>
    </source>
</reference>
<accession>A0ABN2ZS87</accession>
<dbReference type="Proteomes" id="UP001501020">
    <property type="component" value="Unassembled WGS sequence"/>
</dbReference>
<comment type="caution">
    <text evidence="2">The sequence shown here is derived from an EMBL/GenBank/DDBJ whole genome shotgun (WGS) entry which is preliminary data.</text>
</comment>
<dbReference type="InterPro" id="IPR051678">
    <property type="entry name" value="AGP_Transferase"/>
</dbReference>
<evidence type="ECO:0000313" key="3">
    <source>
        <dbReference type="Proteomes" id="UP001501020"/>
    </source>
</evidence>
<dbReference type="InterPro" id="IPR041726">
    <property type="entry name" value="ACAD10_11_N"/>
</dbReference>
<dbReference type="InterPro" id="IPR002575">
    <property type="entry name" value="Aminoglycoside_PTrfase"/>
</dbReference>
<organism evidence="2 3">
    <name type="scientific">Actinomadura napierensis</name>
    <dbReference type="NCBI Taxonomy" id="267854"/>
    <lineage>
        <taxon>Bacteria</taxon>
        <taxon>Bacillati</taxon>
        <taxon>Actinomycetota</taxon>
        <taxon>Actinomycetes</taxon>
        <taxon>Streptosporangiales</taxon>
        <taxon>Thermomonosporaceae</taxon>
        <taxon>Actinomadura</taxon>
    </lineage>
</organism>
<dbReference type="CDD" id="cd05154">
    <property type="entry name" value="ACAD10_11_N-like"/>
    <property type="match status" value="1"/>
</dbReference>
<dbReference type="RefSeq" id="WP_344271126.1">
    <property type="nucleotide sequence ID" value="NZ_BAAAMR010000044.1"/>
</dbReference>
<evidence type="ECO:0000313" key="2">
    <source>
        <dbReference type="EMBL" id="GAA2146696.1"/>
    </source>
</evidence>
<name>A0ABN2ZS87_9ACTN</name>